<dbReference type="InterPro" id="IPR015168">
    <property type="entry name" value="SsuA/THI5"/>
</dbReference>
<dbReference type="NCBIfam" id="TIGR01729">
    <property type="entry name" value="taurine_ABC_bnd"/>
    <property type="match status" value="1"/>
</dbReference>
<gene>
    <name evidence="6" type="ORF">CNECB9_80003</name>
</gene>
<evidence type="ECO:0000313" key="6">
    <source>
        <dbReference type="EMBL" id="SCV01057.1"/>
    </source>
</evidence>
<evidence type="ECO:0000259" key="5">
    <source>
        <dbReference type="SMART" id="SM00062"/>
    </source>
</evidence>
<dbReference type="GO" id="GO:0042597">
    <property type="term" value="C:periplasmic space"/>
    <property type="evidence" value="ECO:0007669"/>
    <property type="project" value="UniProtKB-SubCell"/>
</dbReference>
<comment type="similarity">
    <text evidence="2">Belongs to the bacterial solute-binding protein SsuA/TauA family.</text>
</comment>
<dbReference type="GO" id="GO:0042918">
    <property type="term" value="P:alkanesulfonate transmembrane transport"/>
    <property type="evidence" value="ECO:0007669"/>
    <property type="project" value="TreeGrafter"/>
</dbReference>
<keyword evidence="3 4" id="KW-0732">Signal</keyword>
<dbReference type="Gene3D" id="3.40.190.10">
    <property type="entry name" value="Periplasmic binding protein-like II"/>
    <property type="match status" value="2"/>
</dbReference>
<feature type="signal peptide" evidence="4">
    <location>
        <begin position="1"/>
        <end position="23"/>
    </location>
</feature>
<evidence type="ECO:0000256" key="4">
    <source>
        <dbReference type="SAM" id="SignalP"/>
    </source>
</evidence>
<comment type="subcellular location">
    <subcellularLocation>
        <location evidence="1">Periplasm</location>
    </subcellularLocation>
</comment>
<evidence type="ECO:0000256" key="2">
    <source>
        <dbReference type="ARBA" id="ARBA00010742"/>
    </source>
</evidence>
<evidence type="ECO:0000256" key="3">
    <source>
        <dbReference type="ARBA" id="ARBA00022729"/>
    </source>
</evidence>
<feature type="chain" id="PRO_5009664852" evidence="4">
    <location>
        <begin position="24"/>
        <end position="332"/>
    </location>
</feature>
<protein>
    <submittedName>
        <fullName evidence="6">Taurine ABC transporter periplasmic binding protein</fullName>
    </submittedName>
</protein>
<dbReference type="RefSeq" id="WP_035824001.1">
    <property type="nucleotide sequence ID" value="NZ_FMSH01000529.1"/>
</dbReference>
<dbReference type="InterPro" id="IPR010068">
    <property type="entry name" value="Peri-bd_TauA"/>
</dbReference>
<dbReference type="InterPro" id="IPR001638">
    <property type="entry name" value="Solute-binding_3/MltF_N"/>
</dbReference>
<dbReference type="SUPFAM" id="SSF53850">
    <property type="entry name" value="Periplasmic binding protein-like II"/>
    <property type="match status" value="1"/>
</dbReference>
<dbReference type="EMBL" id="FMSH01000529">
    <property type="protein sequence ID" value="SCV01057.1"/>
    <property type="molecule type" value="Genomic_DNA"/>
</dbReference>
<feature type="domain" description="Solute-binding protein family 3/N-terminal" evidence="5">
    <location>
        <begin position="27"/>
        <end position="245"/>
    </location>
</feature>
<dbReference type="Pfam" id="PF09084">
    <property type="entry name" value="NMT1"/>
    <property type="match status" value="1"/>
</dbReference>
<dbReference type="SMART" id="SM00062">
    <property type="entry name" value="PBPb"/>
    <property type="match status" value="1"/>
</dbReference>
<dbReference type="PANTHER" id="PTHR30024:SF47">
    <property type="entry name" value="TAURINE-BINDING PERIPLASMIC PROTEIN"/>
    <property type="match status" value="1"/>
</dbReference>
<sequence>MRWIKQIATYFALVAALAPAAHAQSKNVVIAYQDMVVPWRYAQDMKELEKQTGYTVSFRQFGGGGDVIRAMASGQIAIGEAGTSPIASALSQGLDVELFWILDDINAAEAMVARNGSKIASVADLKGKRVGVPFVSTTHYHTLVALERAKINPKDVRIVNMRPPEVAAAWERGDIDATFIWDPVLAKLKQSGTVLMTSGQIAADTGKATFDGMIANKKFARENPEFMVKLVRVLAAADENYRKNKASWTPDSPMVKAVAKVSGAKPETVPASMALYAFPTLQEQVSERWLGGGAARALQSAAQFLKEQGTIQTVLPDYGPGVNAEWAKRALR</sequence>
<accession>A0A1K0ISI3</accession>
<dbReference type="PANTHER" id="PTHR30024">
    <property type="entry name" value="ALIPHATIC SULFONATES-BINDING PROTEIN-RELATED"/>
    <property type="match status" value="1"/>
</dbReference>
<reference evidence="6" key="1">
    <citation type="submission" date="2016-09" db="EMBL/GenBank/DDBJ databases">
        <authorList>
            <person name="Capua I."/>
            <person name="De Benedictis P."/>
            <person name="Joannis T."/>
            <person name="Lombin L.H."/>
            <person name="Cattoli G."/>
        </authorList>
    </citation>
    <scope>NUCLEOTIDE SEQUENCE</scope>
    <source>
        <strain evidence="6">B9</strain>
    </source>
</reference>
<evidence type="ECO:0000256" key="1">
    <source>
        <dbReference type="ARBA" id="ARBA00004418"/>
    </source>
</evidence>
<proteinExistence type="inferred from homology"/>
<name>A0A1K0ISI3_CUPNE</name>
<dbReference type="AlphaFoldDB" id="A0A1K0ISI3"/>
<organism evidence="6">
    <name type="scientific">Cupriavidus necator</name>
    <name type="common">Alcaligenes eutrophus</name>
    <name type="synonym">Ralstonia eutropha</name>
    <dbReference type="NCBI Taxonomy" id="106590"/>
    <lineage>
        <taxon>Bacteria</taxon>
        <taxon>Pseudomonadati</taxon>
        <taxon>Pseudomonadota</taxon>
        <taxon>Betaproteobacteria</taxon>
        <taxon>Burkholderiales</taxon>
        <taxon>Burkholderiaceae</taxon>
        <taxon>Cupriavidus</taxon>
    </lineage>
</organism>